<accession>A0A667WGI8</accession>
<reference evidence="1" key="2">
    <citation type="submission" date="2025-08" db="UniProtKB">
        <authorList>
            <consortium name="Ensembl"/>
        </authorList>
    </citation>
    <scope>IDENTIFICATION</scope>
</reference>
<protein>
    <submittedName>
        <fullName evidence="1">Uncharacterized protein</fullName>
    </submittedName>
</protein>
<dbReference type="InterPro" id="IPR051632">
    <property type="entry name" value="Rho_GEF"/>
</dbReference>
<proteinExistence type="predicted"/>
<dbReference type="GO" id="GO:0071875">
    <property type="term" value="P:adrenergic receptor signaling pathway"/>
    <property type="evidence" value="ECO:0007669"/>
    <property type="project" value="TreeGrafter"/>
</dbReference>
<reference evidence="1" key="3">
    <citation type="submission" date="2025-09" db="UniProtKB">
        <authorList>
            <consortium name="Ensembl"/>
        </authorList>
    </citation>
    <scope>IDENTIFICATION</scope>
</reference>
<organism evidence="1 2">
    <name type="scientific">Myripristis murdjan</name>
    <name type="common">pinecone soldierfish</name>
    <dbReference type="NCBI Taxonomy" id="586833"/>
    <lineage>
        <taxon>Eukaryota</taxon>
        <taxon>Metazoa</taxon>
        <taxon>Chordata</taxon>
        <taxon>Craniata</taxon>
        <taxon>Vertebrata</taxon>
        <taxon>Euteleostomi</taxon>
        <taxon>Actinopterygii</taxon>
        <taxon>Neopterygii</taxon>
        <taxon>Teleostei</taxon>
        <taxon>Neoteleostei</taxon>
        <taxon>Acanthomorphata</taxon>
        <taxon>Holocentriformes</taxon>
        <taxon>Holocentridae</taxon>
        <taxon>Myripristis</taxon>
    </lineage>
</organism>
<dbReference type="PANTHER" id="PTHR13944:SF18">
    <property type="entry name" value="A-KINASE ANCHOR PROTEIN 13"/>
    <property type="match status" value="1"/>
</dbReference>
<evidence type="ECO:0000313" key="1">
    <source>
        <dbReference type="Ensembl" id="ENSMMDP00005000202.1"/>
    </source>
</evidence>
<dbReference type="PANTHER" id="PTHR13944">
    <property type="entry name" value="AGAP007712-PA"/>
    <property type="match status" value="1"/>
</dbReference>
<dbReference type="GO" id="GO:0016020">
    <property type="term" value="C:membrane"/>
    <property type="evidence" value="ECO:0007669"/>
    <property type="project" value="TreeGrafter"/>
</dbReference>
<dbReference type="GeneTree" id="ENSGT00940000154146"/>
<keyword evidence="2" id="KW-1185">Reference proteome</keyword>
<dbReference type="GO" id="GO:0035023">
    <property type="term" value="P:regulation of Rho protein signal transduction"/>
    <property type="evidence" value="ECO:0007669"/>
    <property type="project" value="TreeGrafter"/>
</dbReference>
<dbReference type="GO" id="GO:0043123">
    <property type="term" value="P:positive regulation of canonical NF-kappaB signal transduction"/>
    <property type="evidence" value="ECO:0007669"/>
    <property type="project" value="TreeGrafter"/>
</dbReference>
<dbReference type="InParanoid" id="A0A667WGI8"/>
<dbReference type="Proteomes" id="UP000472263">
    <property type="component" value="Chromosome 6"/>
</dbReference>
<dbReference type="GO" id="GO:0015629">
    <property type="term" value="C:actin cytoskeleton"/>
    <property type="evidence" value="ECO:0007669"/>
    <property type="project" value="TreeGrafter"/>
</dbReference>
<dbReference type="GO" id="GO:0005078">
    <property type="term" value="F:MAP-kinase scaffold activity"/>
    <property type="evidence" value="ECO:0007669"/>
    <property type="project" value="TreeGrafter"/>
</dbReference>
<dbReference type="Ensembl" id="ENSMMDT00005000207.1">
    <property type="protein sequence ID" value="ENSMMDP00005000202.1"/>
    <property type="gene ID" value="ENSMMDG00005000133.1"/>
</dbReference>
<dbReference type="Gene3D" id="1.25.40.20">
    <property type="entry name" value="Ankyrin repeat-containing domain"/>
    <property type="match status" value="1"/>
</dbReference>
<reference evidence="1" key="1">
    <citation type="submission" date="2019-06" db="EMBL/GenBank/DDBJ databases">
        <authorList>
            <consortium name="Wellcome Sanger Institute Data Sharing"/>
        </authorList>
    </citation>
    <scope>NUCLEOTIDE SEQUENCE [LARGE SCALE GENOMIC DNA]</scope>
</reference>
<dbReference type="InterPro" id="IPR036770">
    <property type="entry name" value="Ankyrin_rpt-contain_sf"/>
</dbReference>
<dbReference type="AlphaFoldDB" id="A0A667WGI8"/>
<evidence type="ECO:0000313" key="2">
    <source>
        <dbReference type="Proteomes" id="UP000472263"/>
    </source>
</evidence>
<name>A0A667WGI8_9TELE</name>
<dbReference type="SUPFAM" id="SSF48403">
    <property type="entry name" value="Ankyrin repeat"/>
    <property type="match status" value="1"/>
</dbReference>
<sequence length="194" mass="21701">LKSNPCIGECVLTVHLNDEEVCCAEGMEAEVEFYLLFSGSKQQHLTTTLRVSRVTLQAMCPAHDVCEQVLVTLCSARPDGMVVPHSQESFYYVQNQFLLSIFVCQVSLKECERLDHSLVLALKHLSLLYKWTSCQQQPTLLHLAASHGLKRVASFLLKQPGGREALRKTDAHGQTPVCLAKSKGHQHLLELFTQ</sequence>